<dbReference type="GO" id="GO:0010498">
    <property type="term" value="P:proteasomal protein catabolic process"/>
    <property type="evidence" value="ECO:0007669"/>
    <property type="project" value="UniProtKB-UniRule"/>
</dbReference>
<accession>A0A1L7CFV2</accession>
<evidence type="ECO:0000256" key="1">
    <source>
        <dbReference type="ARBA" id="ARBA00004707"/>
    </source>
</evidence>
<dbReference type="Pfam" id="PF05639">
    <property type="entry name" value="Pup"/>
    <property type="match status" value="1"/>
</dbReference>
<dbReference type="EMBL" id="CP009245">
    <property type="protein sequence ID" value="APT84750.1"/>
    <property type="molecule type" value="Genomic_DNA"/>
</dbReference>
<keyword evidence="5 7" id="KW-0833">Ubl conjugation pathway</keyword>
<comment type="domain">
    <text evidence="7">The N-terminal unstructured half of Pup provides a signal required to initiate unfolding and degradation by the proteasome but is not needed for pupylation, while the C-terminal helical half of Pup interacts with ARC to target proteins to the proteasome.</text>
</comment>
<evidence type="ECO:0000256" key="3">
    <source>
        <dbReference type="ARBA" id="ARBA00016748"/>
    </source>
</evidence>
<dbReference type="STRING" id="1431546.CAQU_06340"/>
<dbReference type="AlphaFoldDB" id="A0A1L7CFV2"/>
<evidence type="ECO:0000313" key="9">
    <source>
        <dbReference type="EMBL" id="APT84750.1"/>
    </source>
</evidence>
<comment type="function">
    <text evidence="7">Protein modifier that is covalently attached to lysine residues of substrate proteins, thereby targeting them for proteasomal degradation. The tagging system is termed pupylation.</text>
</comment>
<keyword evidence="10" id="KW-1185">Reference proteome</keyword>
<evidence type="ECO:0000256" key="8">
    <source>
        <dbReference type="SAM" id="MobiDB-lite"/>
    </source>
</evidence>
<dbReference type="HAMAP" id="MF_02106">
    <property type="entry name" value="Pup"/>
    <property type="match status" value="1"/>
</dbReference>
<feature type="cross-link" description="Isoglutamyl lysine isopeptide (Gln-Lys) (interchain with K-? in acceptor proteins)" evidence="7">
    <location>
        <position position="62"/>
    </location>
</feature>
<evidence type="ECO:0000256" key="2">
    <source>
        <dbReference type="ARBA" id="ARBA00010616"/>
    </source>
</evidence>
<name>A0A1L7CFV2_9CORY</name>
<gene>
    <name evidence="7" type="primary">pup</name>
    <name evidence="9" type="ORF">CAQU_06340</name>
</gene>
<dbReference type="GO" id="GO:0019941">
    <property type="term" value="P:modification-dependent protein catabolic process"/>
    <property type="evidence" value="ECO:0007669"/>
    <property type="project" value="UniProtKB-UniRule"/>
</dbReference>
<keyword evidence="4 7" id="KW-1017">Isopeptide bond</keyword>
<comment type="caution">
    <text evidence="7">Lacks conserved residue(s) required for the propagation of feature annotation.</text>
</comment>
<organism evidence="9 10">
    <name type="scientific">Corynebacterium aquilae DSM 44791</name>
    <dbReference type="NCBI Taxonomy" id="1431546"/>
    <lineage>
        <taxon>Bacteria</taxon>
        <taxon>Bacillati</taxon>
        <taxon>Actinomycetota</taxon>
        <taxon>Actinomycetes</taxon>
        <taxon>Mycobacteriales</taxon>
        <taxon>Corynebacteriaceae</taxon>
        <taxon>Corynebacterium</taxon>
    </lineage>
</organism>
<feature type="region of interest" description="Disordered" evidence="8">
    <location>
        <begin position="1"/>
        <end position="34"/>
    </location>
</feature>
<feature type="compositionally biased region" description="Basic and acidic residues" evidence="8">
    <location>
        <begin position="10"/>
        <end position="23"/>
    </location>
</feature>
<dbReference type="RefSeq" id="WP_075726156.1">
    <property type="nucleotide sequence ID" value="NZ_CP009245.1"/>
</dbReference>
<dbReference type="GO" id="GO:0070628">
    <property type="term" value="F:proteasome binding"/>
    <property type="evidence" value="ECO:0007669"/>
    <property type="project" value="UniProtKB-UniRule"/>
</dbReference>
<reference evidence="9 10" key="1">
    <citation type="submission" date="2014-08" db="EMBL/GenBank/DDBJ databases">
        <title>Complete genome sequence of Corynebacterium aquilae S-613T(T) (=DSM 44791(T)), isolated from the choana of a healthy golden eagle.</title>
        <authorList>
            <person name="Ruckert C."/>
            <person name="Albersmeier A."/>
            <person name="Winkler A."/>
            <person name="Kalinowski J."/>
        </authorList>
    </citation>
    <scope>NUCLEOTIDE SEQUENCE [LARGE SCALE GENOMIC DNA]</scope>
    <source>
        <strain evidence="9 10">S-613</strain>
    </source>
</reference>
<evidence type="ECO:0000256" key="6">
    <source>
        <dbReference type="ARBA" id="ARBA00032321"/>
    </source>
</evidence>
<evidence type="ECO:0000256" key="7">
    <source>
        <dbReference type="HAMAP-Rule" id="MF_02106"/>
    </source>
</evidence>
<dbReference type="GO" id="GO:0031386">
    <property type="term" value="F:protein tag activity"/>
    <property type="evidence" value="ECO:0007669"/>
    <property type="project" value="UniProtKB-UniRule"/>
</dbReference>
<dbReference type="NCBIfam" id="TIGR03687">
    <property type="entry name" value="pupylate_cterm"/>
    <property type="match status" value="1"/>
</dbReference>
<comment type="pathway">
    <text evidence="1 7">Protein degradation; proteasomal Pup-dependent pathway.</text>
</comment>
<feature type="modified residue" description="Deamidated glutamine" evidence="7">
    <location>
        <position position="62"/>
    </location>
</feature>
<comment type="PTM">
    <text evidence="7">Is modified by deamidation of its C-terminal glutamine to glutamate by the deamidase Dop, a prerequisite to the subsequent pupylation process.</text>
</comment>
<comment type="similarity">
    <text evidence="2 7">Belongs to the prokaryotic ubiquitin-like protein family.</text>
</comment>
<evidence type="ECO:0000256" key="4">
    <source>
        <dbReference type="ARBA" id="ARBA00022499"/>
    </source>
</evidence>
<proteinExistence type="inferred from homology"/>
<dbReference type="Proteomes" id="UP000185478">
    <property type="component" value="Chromosome"/>
</dbReference>
<dbReference type="GO" id="GO:0070490">
    <property type="term" value="P:protein pupylation"/>
    <property type="evidence" value="ECO:0007669"/>
    <property type="project" value="UniProtKB-UniRule"/>
</dbReference>
<protein>
    <recommendedName>
        <fullName evidence="3 7">Prokaryotic ubiquitin-like protein Pup</fullName>
    </recommendedName>
    <alternativeName>
        <fullName evidence="6 7">Bacterial ubiquitin-like modifier</fullName>
    </alternativeName>
</protein>
<sequence length="62" mass="6798">MGTQHTHLHGGKDPQDDTPEELHAGQAQLNTQGADDLLDEIDDLLENNAEEFVRGYVQKGGQ</sequence>
<evidence type="ECO:0000313" key="10">
    <source>
        <dbReference type="Proteomes" id="UP000185478"/>
    </source>
</evidence>
<evidence type="ECO:0000256" key="5">
    <source>
        <dbReference type="ARBA" id="ARBA00022786"/>
    </source>
</evidence>
<dbReference type="InterPro" id="IPR008515">
    <property type="entry name" value="Ubiquitin-like_Pup"/>
</dbReference>
<comment type="subunit">
    <text evidence="7">Strongly interacts with the proteasome-associated ATPase ARC through a hydrophobic interface; the interacting region of Pup lies in its C-terminal half. There is one Pup binding site per ARC hexamer ring.</text>
</comment>
<dbReference type="KEGG" id="caqu:CAQU_06340"/>
<dbReference type="UniPathway" id="UPA00997"/>